<dbReference type="OrthoDB" id="2343366at2759"/>
<gene>
    <name evidence="2" type="ORF">RirG_240490</name>
</gene>
<evidence type="ECO:0000256" key="1">
    <source>
        <dbReference type="SAM" id="MobiDB-lite"/>
    </source>
</evidence>
<sequence length="1233" mass="142474">MQMDSKIPDVIPETTTEYDNSNDLCKFIPGLYRLLDLCKDEGSNGLVDKIIISQQDVKRLCNKIMPNSFKSISKINYEKLNSRSIRLVGCYGRNELIAKFLFIKNIINQKNYKSMISCSSSADTSSRDYTPSLRPGIYLQQVDKTKNVNPLFLVIHWSEDGCYDDSVSSYRKKNMTNLHRYLTKLTDHQICLMSERDLESIDWQIAPNEVSDDESDDDDGEGGVCYDFEVKKSQEQKEDFEISPGFRINISGLVSCQAQNSYNCFTNIPLDSSVVESVSNQTFFTREILPETKITDSSTIPFKSTSEFREYFRSKLETQKCALILDTDLTMSKLEAIVKDGLDLKEILQPYYDALIKLEQEKAISKEQIIKQDALLIEKLAWQCLRFNYGEFEDSLCDNKDVIEDDEIQYIRDKYPKITSKLEDIVNYIEYLPWVNLKRRFIFARNFCEKNAENNTHEALLDPKKLFLEIFFDKEVDLRNLVDKYNSSNWWMSSIVQKIRDEASNIPDCQFVKYTFQEVKIANAFYDEYVNWRKECFPNKVKGVLSKFSMFNIKPSRKLDLEFDHKKRELEICEITRICSEIKDRYPEGELLIVKDIEIKVPYSTYFGKTSYRLYRETEAIRSAQLKITIYETKISQEDSLELEKDESFVPTPLLPGFGRNPGVSFEIDPEKYDFINISQFDKKFLVILWNKESNRMEFYFDTLRRLPKMIEQQIAIKKLNPGLGSKIAINDSKGLIAIYSPEKAMLNVLGFDDEQTNLNLRYRNIQLLQYYNDTAPEIAHFLFIKNTEDICFVEYTGRAKIYSLINDSFRPGIADFPSSATKILSTPDGACIVAFTAEQQEETEDIQMPDVSISDSENEGISNEEPCDNTEENNETASEKIDNPNSDTKNFNKEEPKKSGSDFVNAHIYFVEGFSQNAKKVIVLPFTKSSIENIQFSVIDKRQIHLITLNKQELFQSVMVKITHAKTQYRFERQSQHISLGQVKIENNRSLTILGKDTMFNRDLRVGDYLIIGDEKRQVSEIIYDNVLKIVKPSFDHFNVGQWSSFEIEQRNTNNGLIDAYAMVFTKYATTTPIGRIDNPLKATFAADVSENSEVASYETKIQKYVAKMFEKVKKETKKPSGHLKHFKAGYTIFENLILNEESTEYQFGEWIIQLFCLIPIQIAIARDNEFVPLQDGVFSPEIDQPTFDEGYGLIGSVSKAISFGWYEAIFEHYADLEVKVISSMGEQSCGK</sequence>
<dbReference type="Proteomes" id="UP000022910">
    <property type="component" value="Unassembled WGS sequence"/>
</dbReference>
<dbReference type="AlphaFoldDB" id="A0A015K308"/>
<evidence type="ECO:0000313" key="3">
    <source>
        <dbReference type="Proteomes" id="UP000022910"/>
    </source>
</evidence>
<feature type="region of interest" description="Disordered" evidence="1">
    <location>
        <begin position="842"/>
        <end position="900"/>
    </location>
</feature>
<protein>
    <submittedName>
        <fullName evidence="2">Uncharacterized protein</fullName>
    </submittedName>
</protein>
<dbReference type="HOGENOM" id="CLU_000401_1_0_1"/>
<name>A0A015K308_RHIIW</name>
<proteinExistence type="predicted"/>
<dbReference type="EMBL" id="JEMT01028751">
    <property type="protein sequence ID" value="EXX53806.1"/>
    <property type="molecule type" value="Genomic_DNA"/>
</dbReference>
<dbReference type="STRING" id="1432141.A0A015K308"/>
<organism evidence="2 3">
    <name type="scientific">Rhizophagus irregularis (strain DAOM 197198w)</name>
    <name type="common">Glomus intraradices</name>
    <dbReference type="NCBI Taxonomy" id="1432141"/>
    <lineage>
        <taxon>Eukaryota</taxon>
        <taxon>Fungi</taxon>
        <taxon>Fungi incertae sedis</taxon>
        <taxon>Mucoromycota</taxon>
        <taxon>Glomeromycotina</taxon>
        <taxon>Glomeromycetes</taxon>
        <taxon>Glomerales</taxon>
        <taxon>Glomeraceae</taxon>
        <taxon>Rhizophagus</taxon>
    </lineage>
</organism>
<comment type="caution">
    <text evidence="2">The sequence shown here is derived from an EMBL/GenBank/DDBJ whole genome shotgun (WGS) entry which is preliminary data.</text>
</comment>
<evidence type="ECO:0000313" key="2">
    <source>
        <dbReference type="EMBL" id="EXX53806.1"/>
    </source>
</evidence>
<accession>A0A015K308</accession>
<feature type="compositionally biased region" description="Basic and acidic residues" evidence="1">
    <location>
        <begin position="891"/>
        <end position="900"/>
    </location>
</feature>
<reference evidence="2 3" key="1">
    <citation type="submission" date="2014-02" db="EMBL/GenBank/DDBJ databases">
        <title>Single nucleus genome sequencing reveals high similarity among nuclei of an endomycorrhizal fungus.</title>
        <authorList>
            <person name="Lin K."/>
            <person name="Geurts R."/>
            <person name="Zhang Z."/>
            <person name="Limpens E."/>
            <person name="Saunders D.G."/>
            <person name="Mu D."/>
            <person name="Pang E."/>
            <person name="Cao H."/>
            <person name="Cha H."/>
            <person name="Lin T."/>
            <person name="Zhou Q."/>
            <person name="Shang Y."/>
            <person name="Li Y."/>
            <person name="Ivanov S."/>
            <person name="Sharma T."/>
            <person name="Velzen R.V."/>
            <person name="Ruijter N.D."/>
            <person name="Aanen D.K."/>
            <person name="Win J."/>
            <person name="Kamoun S."/>
            <person name="Bisseling T."/>
            <person name="Huang S."/>
        </authorList>
    </citation>
    <scope>NUCLEOTIDE SEQUENCE [LARGE SCALE GENOMIC DNA]</scope>
    <source>
        <strain evidence="3">DAOM197198w</strain>
    </source>
</reference>
<feature type="compositionally biased region" description="Acidic residues" evidence="1">
    <location>
        <begin position="866"/>
        <end position="875"/>
    </location>
</feature>
<keyword evidence="3" id="KW-1185">Reference proteome</keyword>